<dbReference type="Proteomes" id="UP000756921">
    <property type="component" value="Unassembled WGS sequence"/>
</dbReference>
<protein>
    <submittedName>
        <fullName evidence="2">Uncharacterized protein</fullName>
    </submittedName>
</protein>
<name>A0A9P6KQB9_9PLEO</name>
<organism evidence="2 3">
    <name type="scientific">Paraphaeosphaeria minitans</name>
    <dbReference type="NCBI Taxonomy" id="565426"/>
    <lineage>
        <taxon>Eukaryota</taxon>
        <taxon>Fungi</taxon>
        <taxon>Dikarya</taxon>
        <taxon>Ascomycota</taxon>
        <taxon>Pezizomycotina</taxon>
        <taxon>Dothideomycetes</taxon>
        <taxon>Pleosporomycetidae</taxon>
        <taxon>Pleosporales</taxon>
        <taxon>Massarineae</taxon>
        <taxon>Didymosphaeriaceae</taxon>
        <taxon>Paraphaeosphaeria</taxon>
    </lineage>
</organism>
<comment type="caution">
    <text evidence="2">The sequence shown here is derived from an EMBL/GenBank/DDBJ whole genome shotgun (WGS) entry which is preliminary data.</text>
</comment>
<keyword evidence="3" id="KW-1185">Reference proteome</keyword>
<feature type="compositionally biased region" description="Low complexity" evidence="1">
    <location>
        <begin position="40"/>
        <end position="51"/>
    </location>
</feature>
<dbReference type="AlphaFoldDB" id="A0A9P6KQB9"/>
<evidence type="ECO:0000256" key="1">
    <source>
        <dbReference type="SAM" id="MobiDB-lite"/>
    </source>
</evidence>
<reference evidence="2" key="1">
    <citation type="journal article" date="2020" name="Mol. Plant Microbe Interact.">
        <title>Genome Sequence of the Biocontrol Agent Coniothyrium minitans strain Conio (IMI 134523).</title>
        <authorList>
            <person name="Patel D."/>
            <person name="Shittu T.A."/>
            <person name="Baroncelli R."/>
            <person name="Muthumeenakshi S."/>
            <person name="Osborne T.H."/>
            <person name="Janganan T.K."/>
            <person name="Sreenivasaprasad S."/>
        </authorList>
    </citation>
    <scope>NUCLEOTIDE SEQUENCE</scope>
    <source>
        <strain evidence="2">Conio</strain>
    </source>
</reference>
<feature type="region of interest" description="Disordered" evidence="1">
    <location>
        <begin position="20"/>
        <end position="51"/>
    </location>
</feature>
<dbReference type="EMBL" id="WJXW01000007">
    <property type="protein sequence ID" value="KAF9734666.1"/>
    <property type="molecule type" value="Genomic_DNA"/>
</dbReference>
<evidence type="ECO:0000313" key="3">
    <source>
        <dbReference type="Proteomes" id="UP000756921"/>
    </source>
</evidence>
<proteinExistence type="predicted"/>
<sequence>MNIQEDTIVPVVSIPKPSTSYISNSNMDAATNKPTTLRQSSDFSVASSTSSKRSIRVAASSFRAALKKPFRGWTKEALWAKSSLDDVYNFPSVRRRGAGEEATEGLEH</sequence>
<accession>A0A9P6KQB9</accession>
<dbReference type="OrthoDB" id="3794676at2759"/>
<gene>
    <name evidence="2" type="ORF">PMIN01_07569</name>
</gene>
<evidence type="ECO:0000313" key="2">
    <source>
        <dbReference type="EMBL" id="KAF9734666.1"/>
    </source>
</evidence>
<feature type="compositionally biased region" description="Polar residues" evidence="1">
    <location>
        <begin position="20"/>
        <end position="39"/>
    </location>
</feature>